<protein>
    <submittedName>
        <fullName evidence="1">Uncharacterized protein</fullName>
    </submittedName>
</protein>
<dbReference type="AlphaFoldDB" id="A0A5D8Z9I6"/>
<comment type="caution">
    <text evidence="1">The sequence shown here is derived from an EMBL/GenBank/DDBJ whole genome shotgun (WGS) entry which is preliminary data.</text>
</comment>
<dbReference type="RefSeq" id="WP_149351580.1">
    <property type="nucleotide sequence ID" value="NZ_VTRV01000007.1"/>
</dbReference>
<dbReference type="OrthoDB" id="6637633at2"/>
<organism evidence="1 2">
    <name type="scientific">Cognatilysobacter lacus</name>
    <dbReference type="NCBI Taxonomy" id="1643323"/>
    <lineage>
        <taxon>Bacteria</taxon>
        <taxon>Pseudomonadati</taxon>
        <taxon>Pseudomonadota</taxon>
        <taxon>Gammaproteobacteria</taxon>
        <taxon>Lysobacterales</taxon>
        <taxon>Lysobacteraceae</taxon>
        <taxon>Cognatilysobacter</taxon>
    </lineage>
</organism>
<proteinExistence type="predicted"/>
<reference evidence="1 2" key="1">
    <citation type="submission" date="2019-08" db="EMBL/GenBank/DDBJ databases">
        <title>Draft genome sequence of Lysobacter sp. UKS-15.</title>
        <authorList>
            <person name="Im W.-T."/>
        </authorList>
    </citation>
    <scope>NUCLEOTIDE SEQUENCE [LARGE SCALE GENOMIC DNA]</scope>
    <source>
        <strain evidence="1 2">UKS-15</strain>
    </source>
</reference>
<gene>
    <name evidence="1" type="ORF">FW784_01450</name>
</gene>
<evidence type="ECO:0000313" key="1">
    <source>
        <dbReference type="EMBL" id="TZF91558.1"/>
    </source>
</evidence>
<keyword evidence="2" id="KW-1185">Reference proteome</keyword>
<accession>A0A5D8Z9I6</accession>
<dbReference type="EMBL" id="VTRV01000007">
    <property type="protein sequence ID" value="TZF91558.1"/>
    <property type="molecule type" value="Genomic_DNA"/>
</dbReference>
<evidence type="ECO:0000313" key="2">
    <source>
        <dbReference type="Proteomes" id="UP000323164"/>
    </source>
</evidence>
<name>A0A5D8Z9I6_9GAMM</name>
<dbReference type="Proteomes" id="UP000323164">
    <property type="component" value="Unassembled WGS sequence"/>
</dbReference>
<sequence length="115" mass="12676">MNWHVYSIGPIDYGWHQLRTVRETLEVSAVPCEGSDPREGLDSAASMAFLQSWASAKEAALKAGWQGGFRLEPRVFWLPDELQMAHGFVFKQDHNGATFVASPQPLPHLAALATA</sequence>